<feature type="transmembrane region" description="Helical" evidence="8">
    <location>
        <begin position="168"/>
        <end position="188"/>
    </location>
</feature>
<evidence type="ECO:0000313" key="10">
    <source>
        <dbReference type="EMBL" id="PCE42414.1"/>
    </source>
</evidence>
<dbReference type="Gene3D" id="1.20.1250.20">
    <property type="entry name" value="MFS general substrate transporter like domains"/>
    <property type="match status" value="1"/>
</dbReference>
<feature type="transmembrane region" description="Helical" evidence="8">
    <location>
        <begin position="12"/>
        <end position="39"/>
    </location>
</feature>
<keyword evidence="5 8" id="KW-1133">Transmembrane helix</keyword>
<evidence type="ECO:0000256" key="4">
    <source>
        <dbReference type="ARBA" id="ARBA00022692"/>
    </source>
</evidence>
<keyword evidence="4 8" id="KW-0812">Transmembrane</keyword>
<dbReference type="EMBL" id="NWUF01000008">
    <property type="protein sequence ID" value="PCE42414.1"/>
    <property type="molecule type" value="Genomic_DNA"/>
</dbReference>
<evidence type="ECO:0000256" key="2">
    <source>
        <dbReference type="ARBA" id="ARBA00022448"/>
    </source>
</evidence>
<keyword evidence="3" id="KW-1003">Cell membrane</keyword>
<feature type="domain" description="Major facilitator superfamily (MFS) profile" evidence="9">
    <location>
        <begin position="9"/>
        <end position="402"/>
    </location>
</feature>
<evidence type="ECO:0000256" key="6">
    <source>
        <dbReference type="ARBA" id="ARBA00023136"/>
    </source>
</evidence>
<feature type="transmembrane region" description="Helical" evidence="8">
    <location>
        <begin position="252"/>
        <end position="270"/>
    </location>
</feature>
<dbReference type="OrthoDB" id="4368225at2"/>
<gene>
    <name evidence="10" type="ORF">COO09_10465</name>
</gene>
<feature type="transmembrane region" description="Helical" evidence="8">
    <location>
        <begin position="219"/>
        <end position="240"/>
    </location>
</feature>
<feature type="transmembrane region" description="Helical" evidence="8">
    <location>
        <begin position="45"/>
        <end position="69"/>
    </location>
</feature>
<feature type="compositionally biased region" description="Basic and acidic residues" evidence="7">
    <location>
        <begin position="406"/>
        <end position="424"/>
    </location>
</feature>
<comment type="caution">
    <text evidence="10">The sequence shown here is derived from an EMBL/GenBank/DDBJ whole genome shotgun (WGS) entry which is preliminary data.</text>
</comment>
<dbReference type="GO" id="GO:0022857">
    <property type="term" value="F:transmembrane transporter activity"/>
    <property type="evidence" value="ECO:0007669"/>
    <property type="project" value="InterPro"/>
</dbReference>
<keyword evidence="2" id="KW-0813">Transport</keyword>
<dbReference type="PANTHER" id="PTHR43266:SF2">
    <property type="entry name" value="MAJOR FACILITATOR SUPERFAMILY (MFS) PROFILE DOMAIN-CONTAINING PROTEIN"/>
    <property type="match status" value="1"/>
</dbReference>
<dbReference type="PROSITE" id="PS50850">
    <property type="entry name" value="MFS"/>
    <property type="match status" value="1"/>
</dbReference>
<organism evidence="10 11">
    <name type="scientific">Rhizorhabdus dicambivorans</name>
    <dbReference type="NCBI Taxonomy" id="1850238"/>
    <lineage>
        <taxon>Bacteria</taxon>
        <taxon>Pseudomonadati</taxon>
        <taxon>Pseudomonadota</taxon>
        <taxon>Alphaproteobacteria</taxon>
        <taxon>Sphingomonadales</taxon>
        <taxon>Sphingomonadaceae</taxon>
        <taxon>Rhizorhabdus</taxon>
    </lineage>
</organism>
<evidence type="ECO:0000256" key="5">
    <source>
        <dbReference type="ARBA" id="ARBA00022989"/>
    </source>
</evidence>
<proteinExistence type="predicted"/>
<evidence type="ECO:0000256" key="3">
    <source>
        <dbReference type="ARBA" id="ARBA00022475"/>
    </source>
</evidence>
<dbReference type="Proteomes" id="UP000218934">
    <property type="component" value="Unassembled WGS sequence"/>
</dbReference>
<keyword evidence="6 8" id="KW-0472">Membrane</keyword>
<feature type="transmembrane region" description="Helical" evidence="8">
    <location>
        <begin position="282"/>
        <end position="303"/>
    </location>
</feature>
<feature type="transmembrane region" description="Helical" evidence="8">
    <location>
        <begin position="309"/>
        <end position="327"/>
    </location>
</feature>
<feature type="region of interest" description="Disordered" evidence="7">
    <location>
        <begin position="406"/>
        <end position="426"/>
    </location>
</feature>
<name>A0A2A4FW41_9SPHN</name>
<dbReference type="CDD" id="cd06173">
    <property type="entry name" value="MFS_MefA_like"/>
    <property type="match status" value="1"/>
</dbReference>
<dbReference type="InterPro" id="IPR020846">
    <property type="entry name" value="MFS_dom"/>
</dbReference>
<protein>
    <submittedName>
        <fullName evidence="10">MFS transporter</fullName>
    </submittedName>
</protein>
<evidence type="ECO:0000256" key="1">
    <source>
        <dbReference type="ARBA" id="ARBA00004651"/>
    </source>
</evidence>
<dbReference type="KEGG" id="rdi:CMV14_25455"/>
<feature type="transmembrane region" description="Helical" evidence="8">
    <location>
        <begin position="379"/>
        <end position="398"/>
    </location>
</feature>
<evidence type="ECO:0000313" key="11">
    <source>
        <dbReference type="Proteomes" id="UP000218934"/>
    </source>
</evidence>
<accession>A0A2A4FW41</accession>
<evidence type="ECO:0000256" key="7">
    <source>
        <dbReference type="SAM" id="MobiDB-lite"/>
    </source>
</evidence>
<evidence type="ECO:0000259" key="9">
    <source>
        <dbReference type="PROSITE" id="PS50850"/>
    </source>
</evidence>
<dbReference type="Pfam" id="PF07690">
    <property type="entry name" value="MFS_1"/>
    <property type="match status" value="1"/>
</dbReference>
<evidence type="ECO:0000256" key="8">
    <source>
        <dbReference type="SAM" id="Phobius"/>
    </source>
</evidence>
<dbReference type="RefSeq" id="WP_066701122.1">
    <property type="nucleotide sequence ID" value="NZ_CP023451.1"/>
</dbReference>
<feature type="transmembrane region" description="Helical" evidence="8">
    <location>
        <begin position="347"/>
        <end position="367"/>
    </location>
</feature>
<dbReference type="InterPro" id="IPR011701">
    <property type="entry name" value="MFS"/>
</dbReference>
<sequence>MLTVLANRTYRHLFLAQLIALVGTGLATVALGLLAYDIAGGDAGAVLGTALAIKMVAYIGVGPIAGAFADRVPRKALLVALDLVRAAVAICLPFVSEVWQVYVLIFVLQAASAGFTPTFQATIPDVLPDEGDYTRALSLSRLAYDMESLTSPMLAAALLTIINFHWLFSGTAIGFLASAALVVSSGLARSAASPKADTGIYDKTTRGIRIYLKTPRLRGLLAVTLAAAAASAMVIVNTVVIVRGLGFGQSQVALALAAYGGGSMLAALLLPRVLDRIADRAVMVSAAALLTVMLAGLATWGATAGGGRIGWTVLLLTWPLLGIAYSMSVTPSGRLLRRSASAGDRPALFAAQFALSHVCWLIAYPLVGQLGATIGMPAALTAMAGLSGIGFFAAVALWPKSDPQEIAHDHETLGPDHPHLRQDHSGGNQSHVFVIDDLHQHWPRQ</sequence>
<dbReference type="GO" id="GO:0005886">
    <property type="term" value="C:plasma membrane"/>
    <property type="evidence" value="ECO:0007669"/>
    <property type="project" value="UniProtKB-SubCell"/>
</dbReference>
<reference evidence="10 11" key="1">
    <citation type="submission" date="2017-09" db="EMBL/GenBank/DDBJ databases">
        <title>The Catabolism of 3,6-Dichlorosalicylic acid is Initiated by the Cytochrome P450 Monooxygenase DsmABC in Rhizorhabdus dicambivorans Ndbn-20.</title>
        <authorList>
            <person name="Na L."/>
        </authorList>
    </citation>
    <scope>NUCLEOTIDE SEQUENCE [LARGE SCALE GENOMIC DNA]</scope>
    <source>
        <strain evidence="10 11">Ndbn-20m</strain>
    </source>
</reference>
<dbReference type="InterPro" id="IPR036259">
    <property type="entry name" value="MFS_trans_sf"/>
</dbReference>
<dbReference type="SUPFAM" id="SSF103473">
    <property type="entry name" value="MFS general substrate transporter"/>
    <property type="match status" value="1"/>
</dbReference>
<keyword evidence="11" id="KW-1185">Reference proteome</keyword>
<comment type="subcellular location">
    <subcellularLocation>
        <location evidence="1">Cell membrane</location>
        <topology evidence="1">Multi-pass membrane protein</topology>
    </subcellularLocation>
</comment>
<dbReference type="PANTHER" id="PTHR43266">
    <property type="entry name" value="MACROLIDE-EFFLUX PROTEIN"/>
    <property type="match status" value="1"/>
</dbReference>
<dbReference type="AlphaFoldDB" id="A0A2A4FW41"/>